<sequence length="159" mass="18909">MNSQRRDPPYMKGSCWNAFNKWRNDLPENSLPDPYIMQIVLSAHFQGPRGIGSRISFQSIRMENRPVQRNSQRRDPPYMKRSCRNAFNKWRNDLPESSLQIRTSCKSCYLLTFKRLGIVRVEFPFSPFEWRIARRECESFGQRIPTCHSLRELPRPLTV</sequence>
<evidence type="ECO:0000313" key="1">
    <source>
        <dbReference type="EMBL" id="GIY54535.1"/>
    </source>
</evidence>
<evidence type="ECO:0000313" key="2">
    <source>
        <dbReference type="Proteomes" id="UP001054945"/>
    </source>
</evidence>
<accession>A0AAV4U9T5</accession>
<organism evidence="1 2">
    <name type="scientific">Caerostris extrusa</name>
    <name type="common">Bark spider</name>
    <name type="synonym">Caerostris bankana</name>
    <dbReference type="NCBI Taxonomy" id="172846"/>
    <lineage>
        <taxon>Eukaryota</taxon>
        <taxon>Metazoa</taxon>
        <taxon>Ecdysozoa</taxon>
        <taxon>Arthropoda</taxon>
        <taxon>Chelicerata</taxon>
        <taxon>Arachnida</taxon>
        <taxon>Araneae</taxon>
        <taxon>Araneomorphae</taxon>
        <taxon>Entelegynae</taxon>
        <taxon>Araneoidea</taxon>
        <taxon>Araneidae</taxon>
        <taxon>Caerostris</taxon>
    </lineage>
</organism>
<dbReference type="Proteomes" id="UP001054945">
    <property type="component" value="Unassembled WGS sequence"/>
</dbReference>
<dbReference type="AlphaFoldDB" id="A0AAV4U9T5"/>
<name>A0AAV4U9T5_CAEEX</name>
<gene>
    <name evidence="1" type="ORF">CEXT_401591</name>
</gene>
<dbReference type="EMBL" id="BPLR01012523">
    <property type="protein sequence ID" value="GIY54535.1"/>
    <property type="molecule type" value="Genomic_DNA"/>
</dbReference>
<reference evidence="1 2" key="1">
    <citation type="submission" date="2021-06" db="EMBL/GenBank/DDBJ databases">
        <title>Caerostris extrusa draft genome.</title>
        <authorList>
            <person name="Kono N."/>
            <person name="Arakawa K."/>
        </authorList>
    </citation>
    <scope>NUCLEOTIDE SEQUENCE [LARGE SCALE GENOMIC DNA]</scope>
</reference>
<comment type="caution">
    <text evidence="1">The sequence shown here is derived from an EMBL/GenBank/DDBJ whole genome shotgun (WGS) entry which is preliminary data.</text>
</comment>
<proteinExistence type="predicted"/>
<keyword evidence="2" id="KW-1185">Reference proteome</keyword>
<protein>
    <submittedName>
        <fullName evidence="1">Uncharacterized protein</fullName>
    </submittedName>
</protein>